<dbReference type="AlphaFoldDB" id="A0A1F6EJN3"/>
<accession>A0A1F6EJN3</accession>
<organism evidence="1 2">
    <name type="scientific">Candidatus Kaiserbacteria bacterium RIFCSPLOWO2_01_FULL_50_24</name>
    <dbReference type="NCBI Taxonomy" id="1798507"/>
    <lineage>
        <taxon>Bacteria</taxon>
        <taxon>Candidatus Kaiseribacteriota</taxon>
    </lineage>
</organism>
<reference evidence="1 2" key="1">
    <citation type="journal article" date="2016" name="Nat. Commun.">
        <title>Thousands of microbial genomes shed light on interconnected biogeochemical processes in an aquifer system.</title>
        <authorList>
            <person name="Anantharaman K."/>
            <person name="Brown C.T."/>
            <person name="Hug L.A."/>
            <person name="Sharon I."/>
            <person name="Castelle C.J."/>
            <person name="Probst A.J."/>
            <person name="Thomas B.C."/>
            <person name="Singh A."/>
            <person name="Wilkins M.J."/>
            <person name="Karaoz U."/>
            <person name="Brodie E.L."/>
            <person name="Williams K.H."/>
            <person name="Hubbard S.S."/>
            <person name="Banfield J.F."/>
        </authorList>
    </citation>
    <scope>NUCLEOTIDE SEQUENCE [LARGE SCALE GENOMIC DNA]</scope>
</reference>
<name>A0A1F6EJN3_9BACT</name>
<evidence type="ECO:0000313" key="2">
    <source>
        <dbReference type="Proteomes" id="UP000178587"/>
    </source>
</evidence>
<dbReference type="EMBL" id="MFLU01000017">
    <property type="protein sequence ID" value="OGG73512.1"/>
    <property type="molecule type" value="Genomic_DNA"/>
</dbReference>
<protein>
    <submittedName>
        <fullName evidence="1">Uncharacterized protein</fullName>
    </submittedName>
</protein>
<gene>
    <name evidence="1" type="ORF">A3A34_01040</name>
</gene>
<sequence length="95" mass="10463">MADSSSKKQAAVPRREIPRTFGAGIDGAALFIVLMPRACGAWTGDEPAQEFSNPTLIHNRPPFLSPHTYVGVIALCFREIFLHITISEYTVLFSN</sequence>
<evidence type="ECO:0000313" key="1">
    <source>
        <dbReference type="EMBL" id="OGG73512.1"/>
    </source>
</evidence>
<dbReference type="Proteomes" id="UP000178587">
    <property type="component" value="Unassembled WGS sequence"/>
</dbReference>
<comment type="caution">
    <text evidence="1">The sequence shown here is derived from an EMBL/GenBank/DDBJ whole genome shotgun (WGS) entry which is preliminary data.</text>
</comment>
<proteinExistence type="predicted"/>